<organism evidence="2 3">
    <name type="scientific">Notoacmeibacter marinus</name>
    <dbReference type="NCBI Taxonomy" id="1876515"/>
    <lineage>
        <taxon>Bacteria</taxon>
        <taxon>Pseudomonadati</taxon>
        <taxon>Pseudomonadota</taxon>
        <taxon>Alphaproteobacteria</taxon>
        <taxon>Hyphomicrobiales</taxon>
        <taxon>Notoacmeibacteraceae</taxon>
        <taxon>Notoacmeibacter</taxon>
    </lineage>
</organism>
<dbReference type="AlphaFoldDB" id="A0A231UXE2"/>
<keyword evidence="1" id="KW-0472">Membrane</keyword>
<evidence type="ECO:0000313" key="3">
    <source>
        <dbReference type="Proteomes" id="UP000215405"/>
    </source>
</evidence>
<dbReference type="Proteomes" id="UP000215405">
    <property type="component" value="Unassembled WGS sequence"/>
</dbReference>
<evidence type="ECO:0000313" key="2">
    <source>
        <dbReference type="EMBL" id="OXT00527.1"/>
    </source>
</evidence>
<keyword evidence="3" id="KW-1185">Reference proteome</keyword>
<evidence type="ECO:0008006" key="4">
    <source>
        <dbReference type="Google" id="ProtNLM"/>
    </source>
</evidence>
<proteinExistence type="predicted"/>
<name>A0A231UXE2_9HYPH</name>
<reference evidence="3" key="1">
    <citation type="journal article" date="2017" name="Int. J. Syst. Evol. Microbiol.">
        <title>Notoacmeibacter marinus gen. nov., sp. nov., isolated from the gut of a limpet and proposal of Notoacmeibacteraceae fam. nov. in the order Rhizobiales of the class Alphaproteobacteria.</title>
        <authorList>
            <person name="Huang Z."/>
            <person name="Guo F."/>
            <person name="Lai Q."/>
        </authorList>
    </citation>
    <scope>NUCLEOTIDE SEQUENCE [LARGE SCALE GENOMIC DNA]</scope>
    <source>
        <strain evidence="3">XMTR2A4</strain>
    </source>
</reference>
<sequence length="186" mass="20383">MTSKRGHATGSVQFGHSAERPFVKIAFLIAAAIAVLAIVAFLGLVLYGRTTGWETATRSADQGAYDFAASPRSATDNDALACSEGLCEKPDIILPKPSEDAQAAFAELAHRIATETDDVERVDDGADPAYRRYVVRTPLIRFPDTVDIRWSPEGWRAMSRSLIGRSDLGANEARLRRWFGQSQWPS</sequence>
<dbReference type="InterPro" id="IPR010865">
    <property type="entry name" value="DUF1499"/>
</dbReference>
<dbReference type="Pfam" id="PF07386">
    <property type="entry name" value="DUF1499"/>
    <property type="match status" value="1"/>
</dbReference>
<comment type="caution">
    <text evidence="2">The sequence shown here is derived from an EMBL/GenBank/DDBJ whole genome shotgun (WGS) entry which is preliminary data.</text>
</comment>
<keyword evidence="1" id="KW-1133">Transmembrane helix</keyword>
<keyword evidence="1" id="KW-0812">Transmembrane</keyword>
<gene>
    <name evidence="2" type="ORF">B7H23_10455</name>
</gene>
<evidence type="ECO:0000256" key="1">
    <source>
        <dbReference type="SAM" id="Phobius"/>
    </source>
</evidence>
<feature type="transmembrane region" description="Helical" evidence="1">
    <location>
        <begin position="25"/>
        <end position="48"/>
    </location>
</feature>
<accession>A0A231UXE2</accession>
<protein>
    <recommendedName>
        <fullName evidence="4">DUF1499 domain-containing protein</fullName>
    </recommendedName>
</protein>
<dbReference type="EMBL" id="NBYO01000002">
    <property type="protein sequence ID" value="OXT00527.1"/>
    <property type="molecule type" value="Genomic_DNA"/>
</dbReference>